<name>A0A265E9Z0_9STAP</name>
<protein>
    <recommendedName>
        <fullName evidence="5">Prepilin-type N-terminal cleavage/methylation domain-containing protein</fullName>
    </recommendedName>
</protein>
<reference evidence="3 4" key="1">
    <citation type="submission" date="2017-07" db="EMBL/GenBank/DDBJ databases">
        <title>Shotgun whole genome sequences of three halophilic bacterial isolates.</title>
        <authorList>
            <person name="Pozzo T."/>
            <person name="Higdon S.M."/>
            <person name="Quillaguaman J."/>
        </authorList>
    </citation>
    <scope>NUCLEOTIDE SEQUENCE [LARGE SCALE GENOMIC DNA]</scope>
    <source>
        <strain evidence="3 4">BU-1</strain>
    </source>
</reference>
<evidence type="ECO:0000256" key="1">
    <source>
        <dbReference type="ARBA" id="ARBA00004241"/>
    </source>
</evidence>
<evidence type="ECO:0000313" key="4">
    <source>
        <dbReference type="Proteomes" id="UP000216682"/>
    </source>
</evidence>
<sequence>MGMRLWLQMGRRYAASDGFTMLEMMLTLCIISVLMLLSVVNMPSDKGRNIDHEIETIGYFVQSAQTGAMGSGIQQIVEMDRLEQRLLIRGRNGRIIRTHPLDTCKLKPGGLERVIFKSNGDTDKFGTISFDCLNRSVSFIFQIQRGRFRIEG</sequence>
<dbReference type="GO" id="GO:0030420">
    <property type="term" value="P:establishment of competence for transformation"/>
    <property type="evidence" value="ECO:0007669"/>
    <property type="project" value="UniProtKB-KW"/>
</dbReference>
<organism evidence="3 4">
    <name type="scientific">Salinicoccus roseus</name>
    <dbReference type="NCBI Taxonomy" id="45670"/>
    <lineage>
        <taxon>Bacteria</taxon>
        <taxon>Bacillati</taxon>
        <taxon>Bacillota</taxon>
        <taxon>Bacilli</taxon>
        <taxon>Bacillales</taxon>
        <taxon>Staphylococcaceae</taxon>
        <taxon>Salinicoccus</taxon>
    </lineage>
</organism>
<dbReference type="EMBL" id="NPEZ01000001">
    <property type="protein sequence ID" value="OZT78098.1"/>
    <property type="molecule type" value="Genomic_DNA"/>
</dbReference>
<dbReference type="InterPro" id="IPR012902">
    <property type="entry name" value="N_methyl_site"/>
</dbReference>
<dbReference type="InterPro" id="IPR016785">
    <property type="entry name" value="ComGD"/>
</dbReference>
<dbReference type="GO" id="GO:0009986">
    <property type="term" value="C:cell surface"/>
    <property type="evidence" value="ECO:0007669"/>
    <property type="project" value="UniProtKB-SubCell"/>
</dbReference>
<evidence type="ECO:0008006" key="5">
    <source>
        <dbReference type="Google" id="ProtNLM"/>
    </source>
</evidence>
<gene>
    <name evidence="3" type="ORF">CFN03_02110</name>
</gene>
<dbReference type="AlphaFoldDB" id="A0A265E9Z0"/>
<dbReference type="PIRSF" id="PIRSF021292">
    <property type="entry name" value="Competence_ComGD"/>
    <property type="match status" value="1"/>
</dbReference>
<accession>A0A265E9Z0</accession>
<proteinExistence type="predicted"/>
<comment type="caution">
    <text evidence="3">The sequence shown here is derived from an EMBL/GenBank/DDBJ whole genome shotgun (WGS) entry which is preliminary data.</text>
</comment>
<comment type="subcellular location">
    <subcellularLocation>
        <location evidence="1">Cell surface</location>
    </subcellularLocation>
</comment>
<evidence type="ECO:0000313" key="3">
    <source>
        <dbReference type="EMBL" id="OZT78098.1"/>
    </source>
</evidence>
<dbReference type="SUPFAM" id="SSF54523">
    <property type="entry name" value="Pili subunits"/>
    <property type="match status" value="1"/>
</dbReference>
<keyword evidence="2" id="KW-0178">Competence</keyword>
<dbReference type="Proteomes" id="UP000216682">
    <property type="component" value="Unassembled WGS sequence"/>
</dbReference>
<dbReference type="NCBIfam" id="TIGR02532">
    <property type="entry name" value="IV_pilin_GFxxxE"/>
    <property type="match status" value="1"/>
</dbReference>
<dbReference type="InterPro" id="IPR045584">
    <property type="entry name" value="Pilin-like"/>
</dbReference>
<evidence type="ECO:0000256" key="2">
    <source>
        <dbReference type="ARBA" id="ARBA00023287"/>
    </source>
</evidence>